<dbReference type="EC" id="2.3.1.-" evidence="2"/>
<keyword evidence="2" id="KW-0012">Acyltransferase</keyword>
<dbReference type="RefSeq" id="WP_184223176.1">
    <property type="nucleotide sequence ID" value="NZ_JACIIU010000010.1"/>
</dbReference>
<dbReference type="AlphaFoldDB" id="A0A841M685"/>
<dbReference type="Pfam" id="PF13508">
    <property type="entry name" value="Acetyltransf_7"/>
    <property type="match status" value="1"/>
</dbReference>
<name>A0A841M685_9HYPH</name>
<dbReference type="PROSITE" id="PS51186">
    <property type="entry name" value="GNAT"/>
    <property type="match status" value="1"/>
</dbReference>
<keyword evidence="2" id="KW-0808">Transferase</keyword>
<evidence type="ECO:0000259" key="1">
    <source>
        <dbReference type="PROSITE" id="PS51186"/>
    </source>
</evidence>
<keyword evidence="3" id="KW-1185">Reference proteome</keyword>
<comment type="caution">
    <text evidence="2">The sequence shown here is derived from an EMBL/GenBank/DDBJ whole genome shotgun (WGS) entry which is preliminary data.</text>
</comment>
<protein>
    <submittedName>
        <fullName evidence="2">Putative acetyltransferase</fullName>
        <ecNumber evidence="2">2.3.1.-</ecNumber>
    </submittedName>
</protein>
<dbReference type="Gene3D" id="3.40.630.30">
    <property type="match status" value="1"/>
</dbReference>
<reference evidence="2 3" key="1">
    <citation type="submission" date="2020-08" db="EMBL/GenBank/DDBJ databases">
        <title>Genomic Encyclopedia of Type Strains, Phase IV (KMG-IV): sequencing the most valuable type-strain genomes for metagenomic binning, comparative biology and taxonomic classification.</title>
        <authorList>
            <person name="Goeker M."/>
        </authorList>
    </citation>
    <scope>NUCLEOTIDE SEQUENCE [LARGE SCALE GENOMIC DNA]</scope>
    <source>
        <strain evidence="2 3">DSM 22336</strain>
    </source>
</reference>
<dbReference type="InterPro" id="IPR016181">
    <property type="entry name" value="Acyl_CoA_acyltransferase"/>
</dbReference>
<dbReference type="GO" id="GO:0016747">
    <property type="term" value="F:acyltransferase activity, transferring groups other than amino-acyl groups"/>
    <property type="evidence" value="ECO:0007669"/>
    <property type="project" value="InterPro"/>
</dbReference>
<organism evidence="2 3">
    <name type="scientific">Paenochrobactrum gallinarii</name>
    <dbReference type="NCBI Taxonomy" id="643673"/>
    <lineage>
        <taxon>Bacteria</taxon>
        <taxon>Pseudomonadati</taxon>
        <taxon>Pseudomonadota</taxon>
        <taxon>Alphaproteobacteria</taxon>
        <taxon>Hyphomicrobiales</taxon>
        <taxon>Brucellaceae</taxon>
        <taxon>Paenochrobactrum</taxon>
    </lineage>
</organism>
<accession>A0A841M685</accession>
<evidence type="ECO:0000313" key="2">
    <source>
        <dbReference type="EMBL" id="MBB6261648.1"/>
    </source>
</evidence>
<gene>
    <name evidence="2" type="ORF">FHS77_002207</name>
</gene>
<evidence type="ECO:0000313" key="3">
    <source>
        <dbReference type="Proteomes" id="UP000555393"/>
    </source>
</evidence>
<proteinExistence type="predicted"/>
<sequence length="165" mass="17566">MIVQSESPENIQDIRDLITLAFTGAEHSDGSEASIVDGLRADGALSVSIVAINADEVVGHVAFSPVSIEGVGAGFYGLGPLAVHPSYQRGGIGTKLVRAGLLRLQSLSAAGCVVLGDPDYYSRFGFKCDPALRFPDVPEEYFQCLDFSSAPRHGVVMYHKAFYGK</sequence>
<dbReference type="Proteomes" id="UP000555393">
    <property type="component" value="Unassembled WGS sequence"/>
</dbReference>
<dbReference type="EMBL" id="JACIIU010000010">
    <property type="protein sequence ID" value="MBB6261648.1"/>
    <property type="molecule type" value="Genomic_DNA"/>
</dbReference>
<dbReference type="SUPFAM" id="SSF55729">
    <property type="entry name" value="Acyl-CoA N-acyltransferases (Nat)"/>
    <property type="match status" value="1"/>
</dbReference>
<feature type="domain" description="N-acetyltransferase" evidence="1">
    <location>
        <begin position="1"/>
        <end position="144"/>
    </location>
</feature>
<dbReference type="CDD" id="cd04301">
    <property type="entry name" value="NAT_SF"/>
    <property type="match status" value="1"/>
</dbReference>
<dbReference type="InterPro" id="IPR000182">
    <property type="entry name" value="GNAT_dom"/>
</dbReference>